<feature type="region of interest" description="Disordered" evidence="1">
    <location>
        <begin position="57"/>
        <end position="95"/>
    </location>
</feature>
<dbReference type="AlphaFoldDB" id="A0A3B0KA25"/>
<gene>
    <name evidence="2" type="ORF">DGUA_6G021325</name>
</gene>
<keyword evidence="2" id="KW-0347">Helicase</keyword>
<dbReference type="GO" id="GO:0003677">
    <property type="term" value="F:DNA binding"/>
    <property type="evidence" value="ECO:0007669"/>
    <property type="project" value="UniProtKB-KW"/>
</dbReference>
<protein>
    <submittedName>
        <fullName evidence="2">Blast:Chromodomain-helicase-DNA-binding protein Mi-2 homolog</fullName>
    </submittedName>
</protein>
<keyword evidence="2" id="KW-0067">ATP-binding</keyword>
<feature type="region of interest" description="Disordered" evidence="1">
    <location>
        <begin position="1"/>
        <end position="20"/>
    </location>
</feature>
<evidence type="ECO:0000313" key="2">
    <source>
        <dbReference type="EMBL" id="SPP90213.1"/>
    </source>
</evidence>
<dbReference type="EMBL" id="OUUW01002314">
    <property type="protein sequence ID" value="SPP90213.1"/>
    <property type="molecule type" value="Genomic_DNA"/>
</dbReference>
<sequence length="115" mass="12751">MPLSPTYVEDLSSSHGRVTDENSAGAAQLIDQTMNIRQHIPSCELLSRVRSIGIVDGSAEQQVQDSPIDAAQASGSDPPSRANRERPQSEWSCRGPSHRLEWCRWPVEALQFIPR</sequence>
<keyword evidence="2" id="KW-0238">DNA-binding</keyword>
<dbReference type="GO" id="GO:0004386">
    <property type="term" value="F:helicase activity"/>
    <property type="evidence" value="ECO:0007669"/>
    <property type="project" value="UniProtKB-KW"/>
</dbReference>
<proteinExistence type="predicted"/>
<name>A0A3B0KA25_DROGU</name>
<evidence type="ECO:0000313" key="3">
    <source>
        <dbReference type="Proteomes" id="UP000268350"/>
    </source>
</evidence>
<dbReference type="Proteomes" id="UP000268350">
    <property type="component" value="Unassembled WGS sequence"/>
</dbReference>
<keyword evidence="2" id="KW-0547">Nucleotide-binding</keyword>
<evidence type="ECO:0000256" key="1">
    <source>
        <dbReference type="SAM" id="MobiDB-lite"/>
    </source>
</evidence>
<accession>A0A3B0KA25</accession>
<keyword evidence="3" id="KW-1185">Reference proteome</keyword>
<organism evidence="2 3">
    <name type="scientific">Drosophila guanche</name>
    <name type="common">Fruit fly</name>
    <dbReference type="NCBI Taxonomy" id="7266"/>
    <lineage>
        <taxon>Eukaryota</taxon>
        <taxon>Metazoa</taxon>
        <taxon>Ecdysozoa</taxon>
        <taxon>Arthropoda</taxon>
        <taxon>Hexapoda</taxon>
        <taxon>Insecta</taxon>
        <taxon>Pterygota</taxon>
        <taxon>Neoptera</taxon>
        <taxon>Endopterygota</taxon>
        <taxon>Diptera</taxon>
        <taxon>Brachycera</taxon>
        <taxon>Muscomorpha</taxon>
        <taxon>Ephydroidea</taxon>
        <taxon>Drosophilidae</taxon>
        <taxon>Drosophila</taxon>
        <taxon>Sophophora</taxon>
    </lineage>
</organism>
<reference evidence="3" key="1">
    <citation type="submission" date="2018-01" db="EMBL/GenBank/DDBJ databases">
        <authorList>
            <person name="Alioto T."/>
            <person name="Alioto T."/>
        </authorList>
    </citation>
    <scope>NUCLEOTIDE SEQUENCE [LARGE SCALE GENOMIC DNA]</scope>
</reference>
<keyword evidence="2" id="KW-0378">Hydrolase</keyword>